<proteinExistence type="inferred from homology"/>
<evidence type="ECO:0000313" key="4">
    <source>
        <dbReference type="Proteomes" id="UP001627154"/>
    </source>
</evidence>
<dbReference type="PANTHER" id="PTHR31716">
    <property type="entry name" value="PROTEIN FMC1 HOMOLOG"/>
    <property type="match status" value="1"/>
</dbReference>
<sequence length="102" mass="11971">MNPNVTLLRHLAHEIRHTTSTKVVKNNMLMNYIVEQSRSHKPTTEVLCKTKEELHNLGQNYLCYLNSLRKYNEINTYYNSKGERSIKETANLVGFKLPHDPR</sequence>
<keyword evidence="4" id="KW-1185">Reference proteome</keyword>
<evidence type="ECO:0000256" key="2">
    <source>
        <dbReference type="ARBA" id="ARBA00013846"/>
    </source>
</evidence>
<dbReference type="AlphaFoldDB" id="A0ABD2WLZ5"/>
<name>A0ABD2WLZ5_9HYME</name>
<comment type="caution">
    <text evidence="3">The sequence shown here is derived from an EMBL/GenBank/DDBJ whole genome shotgun (WGS) entry which is preliminary data.</text>
</comment>
<dbReference type="PANTHER" id="PTHR31716:SF1">
    <property type="entry name" value="PROTEIN FMC1 HOMOLOG"/>
    <property type="match status" value="1"/>
</dbReference>
<evidence type="ECO:0000256" key="1">
    <source>
        <dbReference type="ARBA" id="ARBA00009058"/>
    </source>
</evidence>
<reference evidence="3 4" key="1">
    <citation type="journal article" date="2024" name="bioRxiv">
        <title>A reference genome for Trichogramma kaykai: A tiny desert-dwelling parasitoid wasp with competing sex-ratio distorters.</title>
        <authorList>
            <person name="Culotta J."/>
            <person name="Lindsey A.R."/>
        </authorList>
    </citation>
    <scope>NUCLEOTIDE SEQUENCE [LARGE SCALE GENOMIC DNA]</scope>
    <source>
        <strain evidence="3 4">KSX58</strain>
    </source>
</reference>
<evidence type="ECO:0000313" key="3">
    <source>
        <dbReference type="EMBL" id="KAL3393611.1"/>
    </source>
</evidence>
<gene>
    <name evidence="3" type="ORF">TKK_011887</name>
</gene>
<dbReference type="InterPro" id="IPR037667">
    <property type="entry name" value="FMC1_homologue"/>
</dbReference>
<protein>
    <recommendedName>
        <fullName evidence="2">Protein FMC1 homolog</fullName>
    </recommendedName>
</protein>
<organism evidence="3 4">
    <name type="scientific">Trichogramma kaykai</name>
    <dbReference type="NCBI Taxonomy" id="54128"/>
    <lineage>
        <taxon>Eukaryota</taxon>
        <taxon>Metazoa</taxon>
        <taxon>Ecdysozoa</taxon>
        <taxon>Arthropoda</taxon>
        <taxon>Hexapoda</taxon>
        <taxon>Insecta</taxon>
        <taxon>Pterygota</taxon>
        <taxon>Neoptera</taxon>
        <taxon>Endopterygota</taxon>
        <taxon>Hymenoptera</taxon>
        <taxon>Apocrita</taxon>
        <taxon>Proctotrupomorpha</taxon>
        <taxon>Chalcidoidea</taxon>
        <taxon>Trichogrammatidae</taxon>
        <taxon>Trichogramma</taxon>
    </lineage>
</organism>
<dbReference type="EMBL" id="JBJJXI010000096">
    <property type="protein sequence ID" value="KAL3393611.1"/>
    <property type="molecule type" value="Genomic_DNA"/>
</dbReference>
<dbReference type="Proteomes" id="UP001627154">
    <property type="component" value="Unassembled WGS sequence"/>
</dbReference>
<comment type="similarity">
    <text evidence="1">Belongs to the FMC1 family.</text>
</comment>
<accession>A0ABD2WLZ5</accession>